<proteinExistence type="predicted"/>
<reference evidence="1" key="2">
    <citation type="submission" date="2023-04" db="EMBL/GenBank/DDBJ databases">
        <authorList>
            <person name="Bu L."/>
            <person name="Lu L."/>
            <person name="Laidemitt M.R."/>
            <person name="Zhang S.M."/>
            <person name="Mutuku M."/>
            <person name="Mkoji G."/>
            <person name="Steinauer M."/>
            <person name="Loker E.S."/>
        </authorList>
    </citation>
    <scope>NUCLEOTIDE SEQUENCE</scope>
    <source>
        <strain evidence="1">KasaAsao</strain>
        <tissue evidence="1">Whole Snail</tissue>
    </source>
</reference>
<keyword evidence="2" id="KW-1185">Reference proteome</keyword>
<name>A0AAD8FCV3_BIOPF</name>
<comment type="caution">
    <text evidence="1">The sequence shown here is derived from an EMBL/GenBank/DDBJ whole genome shotgun (WGS) entry which is preliminary data.</text>
</comment>
<dbReference type="Proteomes" id="UP001233172">
    <property type="component" value="Unassembled WGS sequence"/>
</dbReference>
<protein>
    <submittedName>
        <fullName evidence="1">Uncharacterized protein</fullName>
    </submittedName>
</protein>
<organism evidence="1 2">
    <name type="scientific">Biomphalaria pfeifferi</name>
    <name type="common">Bloodfluke planorb</name>
    <name type="synonym">Freshwater snail</name>
    <dbReference type="NCBI Taxonomy" id="112525"/>
    <lineage>
        <taxon>Eukaryota</taxon>
        <taxon>Metazoa</taxon>
        <taxon>Spiralia</taxon>
        <taxon>Lophotrochozoa</taxon>
        <taxon>Mollusca</taxon>
        <taxon>Gastropoda</taxon>
        <taxon>Heterobranchia</taxon>
        <taxon>Euthyneura</taxon>
        <taxon>Panpulmonata</taxon>
        <taxon>Hygrophila</taxon>
        <taxon>Lymnaeoidea</taxon>
        <taxon>Planorbidae</taxon>
        <taxon>Biomphalaria</taxon>
    </lineage>
</organism>
<gene>
    <name evidence="1" type="ORF">Bpfe_011711</name>
</gene>
<sequence length="92" mass="10948">MYYMSSTQTSWTSFVRYVLHELNTDLMDIILSVMYYMSSTQTSATATFTESRKQRKPQRRQQIRFCGTAMEMGLFLNLTKMKNRQRIPGYCF</sequence>
<evidence type="ECO:0000313" key="2">
    <source>
        <dbReference type="Proteomes" id="UP001233172"/>
    </source>
</evidence>
<reference evidence="1" key="1">
    <citation type="journal article" date="2023" name="PLoS Negl. Trop. Dis.">
        <title>A genome sequence for Biomphalaria pfeifferi, the major vector snail for the human-infecting parasite Schistosoma mansoni.</title>
        <authorList>
            <person name="Bu L."/>
            <person name="Lu L."/>
            <person name="Laidemitt M.R."/>
            <person name="Zhang S.M."/>
            <person name="Mutuku M."/>
            <person name="Mkoji G."/>
            <person name="Steinauer M."/>
            <person name="Loker E.S."/>
        </authorList>
    </citation>
    <scope>NUCLEOTIDE SEQUENCE</scope>
    <source>
        <strain evidence="1">KasaAsao</strain>
    </source>
</reference>
<evidence type="ECO:0000313" key="1">
    <source>
        <dbReference type="EMBL" id="KAK0058746.1"/>
    </source>
</evidence>
<dbReference type="EMBL" id="JASAOG010000046">
    <property type="protein sequence ID" value="KAK0058746.1"/>
    <property type="molecule type" value="Genomic_DNA"/>
</dbReference>
<accession>A0AAD8FCV3</accession>
<dbReference type="AlphaFoldDB" id="A0AAD8FCV3"/>